<dbReference type="InterPro" id="IPR050738">
    <property type="entry name" value="Sulfatase"/>
</dbReference>
<gene>
    <name evidence="9" type="ORF">SAMN06265222_101728</name>
</gene>
<keyword evidence="4 7" id="KW-0732">Signal</keyword>
<keyword evidence="3" id="KW-0479">Metal-binding</keyword>
<dbReference type="RefSeq" id="WP_283430923.1">
    <property type="nucleotide sequence ID" value="NZ_FXUG01000001.1"/>
</dbReference>
<feature type="signal peptide" evidence="7">
    <location>
        <begin position="1"/>
        <end position="29"/>
    </location>
</feature>
<comment type="cofactor">
    <cofactor evidence="1">
        <name>Ca(2+)</name>
        <dbReference type="ChEBI" id="CHEBI:29108"/>
    </cofactor>
</comment>
<dbReference type="CDD" id="cd16143">
    <property type="entry name" value="ARS_like"/>
    <property type="match status" value="1"/>
</dbReference>
<feature type="domain" description="Sulfatase N-terminal" evidence="8">
    <location>
        <begin position="34"/>
        <end position="404"/>
    </location>
</feature>
<dbReference type="PROSITE" id="PS00149">
    <property type="entry name" value="SULFATASE_2"/>
    <property type="match status" value="1"/>
</dbReference>
<dbReference type="Pfam" id="PF00884">
    <property type="entry name" value="Sulfatase"/>
    <property type="match status" value="1"/>
</dbReference>
<dbReference type="PANTHER" id="PTHR42693">
    <property type="entry name" value="ARYLSULFATASE FAMILY MEMBER"/>
    <property type="match status" value="1"/>
</dbReference>
<evidence type="ECO:0000259" key="8">
    <source>
        <dbReference type="Pfam" id="PF00884"/>
    </source>
</evidence>
<dbReference type="SUPFAM" id="SSF53649">
    <property type="entry name" value="Alkaline phosphatase-like"/>
    <property type="match status" value="1"/>
</dbReference>
<accession>A0ABY1PRF4</accession>
<evidence type="ECO:0000256" key="7">
    <source>
        <dbReference type="SAM" id="SignalP"/>
    </source>
</evidence>
<evidence type="ECO:0000313" key="10">
    <source>
        <dbReference type="Proteomes" id="UP001158067"/>
    </source>
</evidence>
<evidence type="ECO:0000256" key="6">
    <source>
        <dbReference type="ARBA" id="ARBA00022837"/>
    </source>
</evidence>
<dbReference type="InterPro" id="IPR000917">
    <property type="entry name" value="Sulfatase_N"/>
</dbReference>
<keyword evidence="5" id="KW-0378">Hydrolase</keyword>
<feature type="chain" id="PRO_5045620862" evidence="7">
    <location>
        <begin position="30"/>
        <end position="513"/>
    </location>
</feature>
<keyword evidence="10" id="KW-1185">Reference proteome</keyword>
<organism evidence="9 10">
    <name type="scientific">Neorhodopirellula lusitana</name>
    <dbReference type="NCBI Taxonomy" id="445327"/>
    <lineage>
        <taxon>Bacteria</taxon>
        <taxon>Pseudomonadati</taxon>
        <taxon>Planctomycetota</taxon>
        <taxon>Planctomycetia</taxon>
        <taxon>Pirellulales</taxon>
        <taxon>Pirellulaceae</taxon>
        <taxon>Neorhodopirellula</taxon>
    </lineage>
</organism>
<dbReference type="EMBL" id="FXUG01000001">
    <property type="protein sequence ID" value="SMP42174.1"/>
    <property type="molecule type" value="Genomic_DNA"/>
</dbReference>
<dbReference type="Gene3D" id="3.40.720.10">
    <property type="entry name" value="Alkaline Phosphatase, subunit A"/>
    <property type="match status" value="1"/>
</dbReference>
<comment type="caution">
    <text evidence="9">The sequence shown here is derived from an EMBL/GenBank/DDBJ whole genome shotgun (WGS) entry which is preliminary data.</text>
</comment>
<proteinExistence type="inferred from homology"/>
<dbReference type="Proteomes" id="UP001158067">
    <property type="component" value="Unassembled WGS sequence"/>
</dbReference>
<sequence>MKQRMTLSLFCLIAALLSSAVSPPGEATAADAKPNIVFILADDLGLGDVSFYNRKILNKEPYVETPNIDALAEQGLWFTDGHSATALCAPTRYAVMSGNNNYRSYAPPGVWSTFAPSAFKEGEVTLGTVVRDAGYQTGFIGKWHMGGDFYIPGTQKIYRGAKSGNLIGKVDVSRWIGGGPKYCGFDYDFTTPCGIQGPMYLAYENQAWYPLGKDSKLIFFNEETAKHPKDVSDKGPGPGDSNWDTREMGKLLSAKAVNFIQDSSQKEKPFFLYYCSPMVHLPHCPTDEFDGRKIKGSTPTDHLDMTADLDMQVKRIVDALKATGQFENTLIVFSSDNGGLGDKKATQAIGYRPGVEWNGTKNSPLEGGHRVPTFAVWPGHIQPGVTDELAVNQDMVATFAALVGTEIPKGQAQDSNNLLPLLTGKSDFRQREYLINQAGSKQELMLRKMPWKIIIQSTFKRTKYEPLALYNLQDDPGEKNNLIKNPEFKGTVDRMFKEYMDIINSGRPTVPGR</sequence>
<evidence type="ECO:0000256" key="5">
    <source>
        <dbReference type="ARBA" id="ARBA00022801"/>
    </source>
</evidence>
<dbReference type="InterPro" id="IPR017850">
    <property type="entry name" value="Alkaline_phosphatase_core_sf"/>
</dbReference>
<evidence type="ECO:0000256" key="2">
    <source>
        <dbReference type="ARBA" id="ARBA00008779"/>
    </source>
</evidence>
<evidence type="ECO:0000256" key="4">
    <source>
        <dbReference type="ARBA" id="ARBA00022729"/>
    </source>
</evidence>
<dbReference type="InterPro" id="IPR024607">
    <property type="entry name" value="Sulfatase_CS"/>
</dbReference>
<comment type="similarity">
    <text evidence="2">Belongs to the sulfatase family.</text>
</comment>
<reference evidence="9 10" key="1">
    <citation type="submission" date="2017-05" db="EMBL/GenBank/DDBJ databases">
        <authorList>
            <person name="Varghese N."/>
            <person name="Submissions S."/>
        </authorList>
    </citation>
    <scope>NUCLEOTIDE SEQUENCE [LARGE SCALE GENOMIC DNA]</scope>
    <source>
        <strain evidence="9 10">DSM 25457</strain>
    </source>
</reference>
<evidence type="ECO:0000256" key="1">
    <source>
        <dbReference type="ARBA" id="ARBA00001913"/>
    </source>
</evidence>
<name>A0ABY1PRF4_9BACT</name>
<evidence type="ECO:0000313" key="9">
    <source>
        <dbReference type="EMBL" id="SMP42174.1"/>
    </source>
</evidence>
<keyword evidence="6" id="KW-0106">Calcium</keyword>
<dbReference type="Gene3D" id="3.30.1120.10">
    <property type="match status" value="1"/>
</dbReference>
<dbReference type="PANTHER" id="PTHR42693:SF42">
    <property type="entry name" value="ARYLSULFATASE G"/>
    <property type="match status" value="1"/>
</dbReference>
<protein>
    <submittedName>
        <fullName evidence="9">Arylsulfatase A</fullName>
    </submittedName>
</protein>
<evidence type="ECO:0000256" key="3">
    <source>
        <dbReference type="ARBA" id="ARBA00022723"/>
    </source>
</evidence>